<keyword evidence="10" id="KW-0521">NADP</keyword>
<dbReference type="GO" id="GO:0106274">
    <property type="term" value="F:NAD+-protein-arginine ADP-ribosyltransferase activity"/>
    <property type="evidence" value="ECO:0007669"/>
    <property type="project" value="UniProtKB-EC"/>
</dbReference>
<name>A0A226EP37_FOLCA</name>
<accession>A0A226EP37</accession>
<evidence type="ECO:0000256" key="9">
    <source>
        <dbReference type="ARBA" id="ARBA00047597"/>
    </source>
</evidence>
<dbReference type="EMBL" id="LNIX01000002">
    <property type="protein sequence ID" value="OXA59405.1"/>
    <property type="molecule type" value="Genomic_DNA"/>
</dbReference>
<keyword evidence="5 10" id="KW-0328">Glycosyltransferase</keyword>
<proteinExistence type="inferred from homology"/>
<comment type="caution">
    <text evidence="11">The sequence shown here is derived from an EMBL/GenBank/DDBJ whole genome shotgun (WGS) entry which is preliminary data.</text>
</comment>
<evidence type="ECO:0000256" key="8">
    <source>
        <dbReference type="ARBA" id="ARBA00023026"/>
    </source>
</evidence>
<dbReference type="PROSITE" id="PS51996">
    <property type="entry name" value="TR_MART"/>
    <property type="match status" value="1"/>
</dbReference>
<keyword evidence="10" id="KW-0520">NAD</keyword>
<dbReference type="Proteomes" id="UP000198287">
    <property type="component" value="Unassembled WGS sequence"/>
</dbReference>
<evidence type="ECO:0000256" key="3">
    <source>
        <dbReference type="ARBA" id="ARBA00022525"/>
    </source>
</evidence>
<comment type="catalytic activity">
    <reaction evidence="9 10">
        <text>L-arginyl-[protein] + NAD(+) = N(omega)-(ADP-D-ribosyl)-L-arginyl-[protein] + nicotinamide + H(+)</text>
        <dbReference type="Rhea" id="RHEA:19149"/>
        <dbReference type="Rhea" id="RHEA-COMP:10532"/>
        <dbReference type="Rhea" id="RHEA-COMP:15087"/>
        <dbReference type="ChEBI" id="CHEBI:15378"/>
        <dbReference type="ChEBI" id="CHEBI:17154"/>
        <dbReference type="ChEBI" id="CHEBI:29965"/>
        <dbReference type="ChEBI" id="CHEBI:57540"/>
        <dbReference type="ChEBI" id="CHEBI:142554"/>
        <dbReference type="EC" id="2.4.2.31"/>
    </reaction>
</comment>
<evidence type="ECO:0000256" key="2">
    <source>
        <dbReference type="ARBA" id="ARBA00009558"/>
    </source>
</evidence>
<evidence type="ECO:0000256" key="10">
    <source>
        <dbReference type="RuleBase" id="RU361228"/>
    </source>
</evidence>
<dbReference type="OrthoDB" id="423533at2759"/>
<evidence type="ECO:0000313" key="12">
    <source>
        <dbReference type="Proteomes" id="UP000198287"/>
    </source>
</evidence>
<keyword evidence="6 10" id="KW-0808">Transferase</keyword>
<dbReference type="AlphaFoldDB" id="A0A226EP37"/>
<evidence type="ECO:0000256" key="1">
    <source>
        <dbReference type="ARBA" id="ARBA00004613"/>
    </source>
</evidence>
<protein>
    <recommendedName>
        <fullName evidence="10">NAD(P)(+)--arginine ADP-ribosyltransferase</fullName>
        <ecNumber evidence="10">2.4.2.31</ecNumber>
    </recommendedName>
    <alternativeName>
        <fullName evidence="10">Mono(ADP-ribosyl)transferase</fullName>
    </alternativeName>
</protein>
<dbReference type="GO" id="GO:0090729">
    <property type="term" value="F:toxin activity"/>
    <property type="evidence" value="ECO:0007669"/>
    <property type="project" value="UniProtKB-KW"/>
</dbReference>
<evidence type="ECO:0000313" key="11">
    <source>
        <dbReference type="EMBL" id="OXA59405.1"/>
    </source>
</evidence>
<dbReference type="EC" id="2.4.2.31" evidence="10"/>
<keyword evidence="7" id="KW-0548">Nucleotidyltransferase</keyword>
<dbReference type="SUPFAM" id="SSF56399">
    <property type="entry name" value="ADP-ribosylation"/>
    <property type="match status" value="1"/>
</dbReference>
<dbReference type="PANTHER" id="PTHR10339:SF25">
    <property type="entry name" value="SECRETED EXOENZYME S"/>
    <property type="match status" value="1"/>
</dbReference>
<reference evidence="11 12" key="1">
    <citation type="submission" date="2015-12" db="EMBL/GenBank/DDBJ databases">
        <title>The genome of Folsomia candida.</title>
        <authorList>
            <person name="Faddeeva A."/>
            <person name="Derks M.F."/>
            <person name="Anvar Y."/>
            <person name="Smit S."/>
            <person name="Van Straalen N."/>
            <person name="Roelofs D."/>
        </authorList>
    </citation>
    <scope>NUCLEOTIDE SEQUENCE [LARGE SCALE GENOMIC DNA]</scope>
    <source>
        <strain evidence="11 12">VU population</strain>
        <tissue evidence="11">Whole body</tissue>
    </source>
</reference>
<comment type="similarity">
    <text evidence="2 10">Belongs to the Arg-specific ADP-ribosyltransferase family.</text>
</comment>
<keyword evidence="12" id="KW-1185">Reference proteome</keyword>
<organism evidence="11 12">
    <name type="scientific">Folsomia candida</name>
    <name type="common">Springtail</name>
    <dbReference type="NCBI Taxonomy" id="158441"/>
    <lineage>
        <taxon>Eukaryota</taxon>
        <taxon>Metazoa</taxon>
        <taxon>Ecdysozoa</taxon>
        <taxon>Arthropoda</taxon>
        <taxon>Hexapoda</taxon>
        <taxon>Collembola</taxon>
        <taxon>Entomobryomorpha</taxon>
        <taxon>Isotomoidea</taxon>
        <taxon>Isotomidae</taxon>
        <taxon>Proisotominae</taxon>
        <taxon>Folsomia</taxon>
    </lineage>
</organism>
<dbReference type="GO" id="GO:0003950">
    <property type="term" value="F:NAD+ poly-ADP-ribosyltransferase activity"/>
    <property type="evidence" value="ECO:0007669"/>
    <property type="project" value="TreeGrafter"/>
</dbReference>
<dbReference type="Pfam" id="PF01129">
    <property type="entry name" value="ART"/>
    <property type="match status" value="1"/>
</dbReference>
<dbReference type="InterPro" id="IPR000768">
    <property type="entry name" value="ART"/>
</dbReference>
<dbReference type="InterPro" id="IPR050999">
    <property type="entry name" value="ADP-ribosyltransferase_ARG"/>
</dbReference>
<evidence type="ECO:0000256" key="4">
    <source>
        <dbReference type="ARBA" id="ARBA00022656"/>
    </source>
</evidence>
<keyword evidence="8" id="KW-0843">Virulence</keyword>
<dbReference type="GO" id="GO:0005576">
    <property type="term" value="C:extracellular region"/>
    <property type="evidence" value="ECO:0007669"/>
    <property type="project" value="UniProtKB-SubCell"/>
</dbReference>
<sequence>MTSSREARFIQSSINGIVFYSKSDISSFVSQYGDCPRRFRDILTLLHSDLQINNSNLKLHWDSAKANFTANPDHYKNSLKRKDGRNFYDECHIAIILYTLGSLYHHLNQDCRNSCGGGKTLKKIPNLSIFLLIRYVMEHKTPSTEPSNLYRGCTGVPARRIKPGQILGFGQFTSTTVESGMAQMFAGTQGATFFVIVNSSSVRTKFIPMQSHSQYPSENEVLLSPFQTYKVRNVEKMPGDNYYVYLTI</sequence>
<gene>
    <name evidence="11" type="ORF">Fcan01_04857</name>
</gene>
<evidence type="ECO:0000256" key="7">
    <source>
        <dbReference type="ARBA" id="ARBA00022695"/>
    </source>
</evidence>
<evidence type="ECO:0000256" key="5">
    <source>
        <dbReference type="ARBA" id="ARBA00022676"/>
    </source>
</evidence>
<comment type="subcellular location">
    <subcellularLocation>
        <location evidence="1">Secreted</location>
    </subcellularLocation>
</comment>
<evidence type="ECO:0000256" key="6">
    <source>
        <dbReference type="ARBA" id="ARBA00022679"/>
    </source>
</evidence>
<dbReference type="Gene3D" id="3.90.176.10">
    <property type="entry name" value="Toxin ADP-ribosyltransferase, Chain A, domain 1"/>
    <property type="match status" value="1"/>
</dbReference>
<keyword evidence="3" id="KW-0964">Secreted</keyword>
<dbReference type="PANTHER" id="PTHR10339">
    <property type="entry name" value="ADP-RIBOSYLTRANSFERASE"/>
    <property type="match status" value="1"/>
</dbReference>
<keyword evidence="4" id="KW-0800">Toxin</keyword>
<dbReference type="GO" id="GO:0016779">
    <property type="term" value="F:nucleotidyltransferase activity"/>
    <property type="evidence" value="ECO:0007669"/>
    <property type="project" value="UniProtKB-KW"/>
</dbReference>